<dbReference type="Proteomes" id="UP001418222">
    <property type="component" value="Unassembled WGS sequence"/>
</dbReference>
<dbReference type="AlphaFoldDB" id="A0AAP0B415"/>
<gene>
    <name evidence="2" type="ORF">KSP39_PZI018364</name>
</gene>
<accession>A0AAP0B415</accession>
<dbReference type="PANTHER" id="PTHR34355:SF1">
    <property type="entry name" value="JOSEPHIN-LIKE PROTEIN"/>
    <property type="match status" value="1"/>
</dbReference>
<proteinExistence type="predicted"/>
<feature type="region of interest" description="Disordered" evidence="1">
    <location>
        <begin position="1"/>
        <end position="27"/>
    </location>
</feature>
<comment type="caution">
    <text evidence="2">The sequence shown here is derived from an EMBL/GenBank/DDBJ whole genome shotgun (WGS) entry which is preliminary data.</text>
</comment>
<evidence type="ECO:0000313" key="2">
    <source>
        <dbReference type="EMBL" id="KAK8926178.1"/>
    </source>
</evidence>
<sequence length="131" mass="14874">MPTLARNGSKRASFSPHDMNSPMPLQSLMSYMDVRPRTKSRTEARECRWSGKQTPARFRSFPARLLRRIKANVSRTLSLLSTKQPPSCSSSSRSRPSNPIPAHFIPPRDSHHSEALEDCIEFINSSHRKSL</sequence>
<dbReference type="PANTHER" id="PTHR34355">
    <property type="entry name" value="JOSEPHIN-LIKE PROTEIN"/>
    <property type="match status" value="1"/>
</dbReference>
<dbReference type="EMBL" id="JBBWWQ010000016">
    <property type="protein sequence ID" value="KAK8926178.1"/>
    <property type="molecule type" value="Genomic_DNA"/>
</dbReference>
<feature type="compositionally biased region" description="Low complexity" evidence="1">
    <location>
        <begin position="85"/>
        <end position="101"/>
    </location>
</feature>
<name>A0AAP0B415_9ASPA</name>
<evidence type="ECO:0000256" key="1">
    <source>
        <dbReference type="SAM" id="MobiDB-lite"/>
    </source>
</evidence>
<evidence type="ECO:0008006" key="4">
    <source>
        <dbReference type="Google" id="ProtNLM"/>
    </source>
</evidence>
<reference evidence="2 3" key="1">
    <citation type="journal article" date="2022" name="Nat. Plants">
        <title>Genomes of leafy and leafless Platanthera orchids illuminate the evolution of mycoheterotrophy.</title>
        <authorList>
            <person name="Li M.H."/>
            <person name="Liu K.W."/>
            <person name="Li Z."/>
            <person name="Lu H.C."/>
            <person name="Ye Q.L."/>
            <person name="Zhang D."/>
            <person name="Wang J.Y."/>
            <person name="Li Y.F."/>
            <person name="Zhong Z.M."/>
            <person name="Liu X."/>
            <person name="Yu X."/>
            <person name="Liu D.K."/>
            <person name="Tu X.D."/>
            <person name="Liu B."/>
            <person name="Hao Y."/>
            <person name="Liao X.Y."/>
            <person name="Jiang Y.T."/>
            <person name="Sun W.H."/>
            <person name="Chen J."/>
            <person name="Chen Y.Q."/>
            <person name="Ai Y."/>
            <person name="Zhai J.W."/>
            <person name="Wu S.S."/>
            <person name="Zhou Z."/>
            <person name="Hsiao Y.Y."/>
            <person name="Wu W.L."/>
            <person name="Chen Y.Y."/>
            <person name="Lin Y.F."/>
            <person name="Hsu J.L."/>
            <person name="Li C.Y."/>
            <person name="Wang Z.W."/>
            <person name="Zhao X."/>
            <person name="Zhong W.Y."/>
            <person name="Ma X.K."/>
            <person name="Ma L."/>
            <person name="Huang J."/>
            <person name="Chen G.Z."/>
            <person name="Huang M.Z."/>
            <person name="Huang L."/>
            <person name="Peng D.H."/>
            <person name="Luo Y.B."/>
            <person name="Zou S.Q."/>
            <person name="Chen S.P."/>
            <person name="Lan S."/>
            <person name="Tsai W.C."/>
            <person name="Van de Peer Y."/>
            <person name="Liu Z.J."/>
        </authorList>
    </citation>
    <scope>NUCLEOTIDE SEQUENCE [LARGE SCALE GENOMIC DNA]</scope>
    <source>
        <strain evidence="2">Lor287</strain>
    </source>
</reference>
<organism evidence="2 3">
    <name type="scientific">Platanthera zijinensis</name>
    <dbReference type="NCBI Taxonomy" id="2320716"/>
    <lineage>
        <taxon>Eukaryota</taxon>
        <taxon>Viridiplantae</taxon>
        <taxon>Streptophyta</taxon>
        <taxon>Embryophyta</taxon>
        <taxon>Tracheophyta</taxon>
        <taxon>Spermatophyta</taxon>
        <taxon>Magnoliopsida</taxon>
        <taxon>Liliopsida</taxon>
        <taxon>Asparagales</taxon>
        <taxon>Orchidaceae</taxon>
        <taxon>Orchidoideae</taxon>
        <taxon>Orchideae</taxon>
        <taxon>Orchidinae</taxon>
        <taxon>Platanthera</taxon>
    </lineage>
</organism>
<evidence type="ECO:0000313" key="3">
    <source>
        <dbReference type="Proteomes" id="UP001418222"/>
    </source>
</evidence>
<protein>
    <recommendedName>
        <fullName evidence="4">Josephin-like protein</fullName>
    </recommendedName>
</protein>
<keyword evidence="3" id="KW-1185">Reference proteome</keyword>
<feature type="region of interest" description="Disordered" evidence="1">
    <location>
        <begin position="77"/>
        <end position="111"/>
    </location>
</feature>